<keyword evidence="2" id="KW-1185">Reference proteome</keyword>
<protein>
    <recommendedName>
        <fullName evidence="3">DUF2336 domain-containing protein</fullName>
    </recommendedName>
</protein>
<dbReference type="AlphaFoldDB" id="A0A1U7JKC7"/>
<dbReference type="InterPro" id="IPR011989">
    <property type="entry name" value="ARM-like"/>
</dbReference>
<accession>A0A1U7JKC7</accession>
<name>A0A1U7JKC7_9HYPH</name>
<evidence type="ECO:0000313" key="1">
    <source>
        <dbReference type="EMBL" id="OKL45200.1"/>
    </source>
</evidence>
<dbReference type="InterPro" id="IPR014598">
    <property type="entry name" value="UCP035865"/>
</dbReference>
<gene>
    <name evidence="1" type="ORF">A3843_02310</name>
</gene>
<dbReference type="RefSeq" id="WP_028480304.1">
    <property type="nucleotide sequence ID" value="NZ_LVVZ01000005.1"/>
</dbReference>
<dbReference type="STRING" id="197461.A3843_02310"/>
<dbReference type="Proteomes" id="UP000185783">
    <property type="component" value="Unassembled WGS sequence"/>
</dbReference>
<evidence type="ECO:0000313" key="2">
    <source>
        <dbReference type="Proteomes" id="UP000185783"/>
    </source>
</evidence>
<evidence type="ECO:0008006" key="3">
    <source>
        <dbReference type="Google" id="ProtNLM"/>
    </source>
</evidence>
<sequence length="378" mass="40982">MIVSSFLTWVQTAPAGSRAQAVAALAKAYLFSEMDAEERETAEAALTFMLDDPEPDVRCAIAEVLGPAEGVPPHIISALLCDEDSVALPVLAHSPSISVGELVDIVATSGVARVCAIARRTCVPVGLAAAICEVAPLEAIETLLENPGAVLRERMFQRIIDRFGGERSIQDALLKREDLSLPMRHMLIRRYTEDLREHPLLTGGIHTQSPQRLVADAQDRATISLAYDAGAEEQLGLIEHLVASGQMTSLLLLRAVCTGALQFFERAVVRLSGVNPVYVHSVLKTPDSSTLYALLSKCGLPKRTHRVFSAALEAWALADTLTMERWGKARLVVTELLDEQDRLGLEELGDLQDLLVRLSYEASRESAKARVSSILSAA</sequence>
<dbReference type="Pfam" id="PF10098">
    <property type="entry name" value="DUF2336"/>
    <property type="match status" value="1"/>
</dbReference>
<dbReference type="InterPro" id="IPR016024">
    <property type="entry name" value="ARM-type_fold"/>
</dbReference>
<dbReference type="EMBL" id="LVVZ01000005">
    <property type="protein sequence ID" value="OKL45200.1"/>
    <property type="molecule type" value="Genomic_DNA"/>
</dbReference>
<proteinExistence type="predicted"/>
<comment type="caution">
    <text evidence="1">The sequence shown here is derived from an EMBL/GenBank/DDBJ whole genome shotgun (WGS) entry which is preliminary data.</text>
</comment>
<reference evidence="1 2" key="1">
    <citation type="submission" date="2016-03" db="EMBL/GenBank/DDBJ databases">
        <title>Genome sequence of Nesiotobacter sp. nov., a moderately halophilic alphaproteobacterium isolated from the Yellow Sea, China.</title>
        <authorList>
            <person name="Zhang G."/>
            <person name="Zhang R."/>
        </authorList>
    </citation>
    <scope>NUCLEOTIDE SEQUENCE [LARGE SCALE GENOMIC DNA]</scope>
    <source>
        <strain evidence="1 2">WB1-6</strain>
    </source>
</reference>
<organism evidence="1 2">
    <name type="scientific">Pseudovibrio exalbescens</name>
    <dbReference type="NCBI Taxonomy" id="197461"/>
    <lineage>
        <taxon>Bacteria</taxon>
        <taxon>Pseudomonadati</taxon>
        <taxon>Pseudomonadota</taxon>
        <taxon>Alphaproteobacteria</taxon>
        <taxon>Hyphomicrobiales</taxon>
        <taxon>Stappiaceae</taxon>
        <taxon>Pseudovibrio</taxon>
    </lineage>
</organism>
<dbReference type="InterPro" id="IPR019285">
    <property type="entry name" value="DUF2336"/>
</dbReference>
<dbReference type="PIRSF" id="PIRSF035865">
    <property type="entry name" value="UCP035865"/>
    <property type="match status" value="1"/>
</dbReference>
<dbReference type="SUPFAM" id="SSF48371">
    <property type="entry name" value="ARM repeat"/>
    <property type="match status" value="1"/>
</dbReference>
<dbReference type="Gene3D" id="1.25.10.10">
    <property type="entry name" value="Leucine-rich Repeat Variant"/>
    <property type="match status" value="1"/>
</dbReference>